<keyword evidence="3" id="KW-1185">Reference proteome</keyword>
<feature type="compositionally biased region" description="Polar residues" evidence="1">
    <location>
        <begin position="100"/>
        <end position="109"/>
    </location>
</feature>
<gene>
    <name evidence="2" type="ORF">CDL12_14995</name>
</gene>
<evidence type="ECO:0000313" key="3">
    <source>
        <dbReference type="Proteomes" id="UP000231279"/>
    </source>
</evidence>
<sequence length="177" mass="20527">MNNLLHSKRKNRLAQKKLNDLVYIKYNRALRRRYDMRDTIDPIALTEIDENIEWMVGVMENEEDVPVFEGEDLTWGDVGDAMGVDEPAYNYRSTFKFTSIEGSKAPTSSKGKRKAIVPSSSRSRRLIDDVEEEEVEENFDDSDEEMEELDNECYKSESNDETENEDDGDDLDDDSDF</sequence>
<feature type="compositionally biased region" description="Acidic residues" evidence="1">
    <location>
        <begin position="129"/>
        <end position="151"/>
    </location>
</feature>
<name>A0A2G9H503_9LAMI</name>
<dbReference type="EMBL" id="NKXS01002702">
    <property type="protein sequence ID" value="PIN12390.1"/>
    <property type="molecule type" value="Genomic_DNA"/>
</dbReference>
<evidence type="ECO:0000256" key="1">
    <source>
        <dbReference type="SAM" id="MobiDB-lite"/>
    </source>
</evidence>
<reference evidence="3" key="1">
    <citation type="journal article" date="2018" name="Gigascience">
        <title>Genome assembly of the Pink Ipe (Handroanthus impetiginosus, Bignoniaceae), a highly valued, ecologically keystone Neotropical timber forest tree.</title>
        <authorList>
            <person name="Silva-Junior O.B."/>
            <person name="Grattapaglia D."/>
            <person name="Novaes E."/>
            <person name="Collevatti R.G."/>
        </authorList>
    </citation>
    <scope>NUCLEOTIDE SEQUENCE [LARGE SCALE GENOMIC DNA]</scope>
    <source>
        <strain evidence="3">cv. UFG-1</strain>
    </source>
</reference>
<evidence type="ECO:0000313" key="2">
    <source>
        <dbReference type="EMBL" id="PIN12390.1"/>
    </source>
</evidence>
<dbReference type="AlphaFoldDB" id="A0A2G9H503"/>
<comment type="caution">
    <text evidence="2">The sequence shown here is derived from an EMBL/GenBank/DDBJ whole genome shotgun (WGS) entry which is preliminary data.</text>
</comment>
<dbReference type="STRING" id="429701.A0A2G9H503"/>
<feature type="region of interest" description="Disordered" evidence="1">
    <location>
        <begin position="100"/>
        <end position="177"/>
    </location>
</feature>
<dbReference type="OrthoDB" id="912796at2759"/>
<accession>A0A2G9H503</accession>
<proteinExistence type="predicted"/>
<protein>
    <submittedName>
        <fullName evidence="2">Uncharacterized protein</fullName>
    </submittedName>
</protein>
<dbReference type="Proteomes" id="UP000231279">
    <property type="component" value="Unassembled WGS sequence"/>
</dbReference>
<organism evidence="2 3">
    <name type="scientific">Handroanthus impetiginosus</name>
    <dbReference type="NCBI Taxonomy" id="429701"/>
    <lineage>
        <taxon>Eukaryota</taxon>
        <taxon>Viridiplantae</taxon>
        <taxon>Streptophyta</taxon>
        <taxon>Embryophyta</taxon>
        <taxon>Tracheophyta</taxon>
        <taxon>Spermatophyta</taxon>
        <taxon>Magnoliopsida</taxon>
        <taxon>eudicotyledons</taxon>
        <taxon>Gunneridae</taxon>
        <taxon>Pentapetalae</taxon>
        <taxon>asterids</taxon>
        <taxon>lamiids</taxon>
        <taxon>Lamiales</taxon>
        <taxon>Bignoniaceae</taxon>
        <taxon>Crescentiina</taxon>
        <taxon>Tabebuia alliance</taxon>
        <taxon>Handroanthus</taxon>
    </lineage>
</organism>
<feature type="compositionally biased region" description="Acidic residues" evidence="1">
    <location>
        <begin position="159"/>
        <end position="177"/>
    </location>
</feature>